<evidence type="ECO:0000313" key="9">
    <source>
        <dbReference type="EMBL" id="KAA8491544.1"/>
    </source>
</evidence>
<dbReference type="PANTHER" id="PTHR45705:SF1">
    <property type="entry name" value="FI20236P1"/>
    <property type="match status" value="1"/>
</dbReference>
<dbReference type="InterPro" id="IPR001164">
    <property type="entry name" value="ArfGAP_dom"/>
</dbReference>
<dbReference type="Proteomes" id="UP000324585">
    <property type="component" value="Unassembled WGS sequence"/>
</dbReference>
<feature type="compositionally biased region" description="Low complexity" evidence="6">
    <location>
        <begin position="379"/>
        <end position="405"/>
    </location>
</feature>
<dbReference type="PANTHER" id="PTHR45705">
    <property type="entry name" value="FI20236P1"/>
    <property type="match status" value="1"/>
</dbReference>
<dbReference type="FunFam" id="1.10.220.150:FF:000009">
    <property type="entry name" value="stromal membrane-associated protein 1 isoform X1"/>
    <property type="match status" value="1"/>
</dbReference>
<dbReference type="OrthoDB" id="10266696at2759"/>
<gene>
    <name evidence="9" type="ORF">FVE85_2559</name>
</gene>
<dbReference type="EMBL" id="VRMN01000013">
    <property type="protein sequence ID" value="KAA8491544.1"/>
    <property type="molecule type" value="Genomic_DNA"/>
</dbReference>
<dbReference type="Gene3D" id="1.10.8.10">
    <property type="entry name" value="DNA helicase RuvA subunit, C-terminal domain"/>
    <property type="match status" value="1"/>
</dbReference>
<dbReference type="PROSITE" id="PS50030">
    <property type="entry name" value="UBA"/>
    <property type="match status" value="1"/>
</dbReference>
<feature type="region of interest" description="Disordered" evidence="6">
    <location>
        <begin position="379"/>
        <end position="483"/>
    </location>
</feature>
<keyword evidence="1" id="KW-0343">GTPase activation</keyword>
<evidence type="ECO:0000256" key="6">
    <source>
        <dbReference type="SAM" id="MobiDB-lite"/>
    </source>
</evidence>
<proteinExistence type="predicted"/>
<feature type="region of interest" description="Disordered" evidence="6">
    <location>
        <begin position="161"/>
        <end position="241"/>
    </location>
</feature>
<dbReference type="CDD" id="cd08204">
    <property type="entry name" value="ArfGap"/>
    <property type="match status" value="1"/>
</dbReference>
<dbReference type="SUPFAM" id="SSF46934">
    <property type="entry name" value="UBA-like"/>
    <property type="match status" value="1"/>
</dbReference>
<dbReference type="InterPro" id="IPR037278">
    <property type="entry name" value="ARFGAP/RecO"/>
</dbReference>
<dbReference type="InterPro" id="IPR015940">
    <property type="entry name" value="UBA"/>
</dbReference>
<dbReference type="AlphaFoldDB" id="A0A5J4YLH9"/>
<dbReference type="Pfam" id="PF01412">
    <property type="entry name" value="ArfGap"/>
    <property type="match status" value="1"/>
</dbReference>
<evidence type="ECO:0000256" key="1">
    <source>
        <dbReference type="ARBA" id="ARBA00022468"/>
    </source>
</evidence>
<dbReference type="PROSITE" id="PS50115">
    <property type="entry name" value="ARFGAP"/>
    <property type="match status" value="1"/>
</dbReference>
<evidence type="ECO:0000256" key="4">
    <source>
        <dbReference type="ARBA" id="ARBA00022833"/>
    </source>
</evidence>
<keyword evidence="10" id="KW-1185">Reference proteome</keyword>
<sequence>MKALVFTMDMDFTHWHCVQDTEARLGVTGCRGAMATKKDARLNDEHQKILRHLLAQPENRACADCLQATPRWASTNLGVFLCIACSGLHRKMGTHISVVRSIMLDTWTPEQIELIQRRGNAWAKQKFEGNLPANFRRPDPQKDPAGMERFIRDKYEKRMYMSKGPSPAAPPPKELTQKVAPHGAGPTQPPQQTPMMNKSYERRSGLSSLGTSVQQSPFDASAAQGVPAPAVPAAPTSGPTSKQRAAVVIKLTGMGFTAAQAIVAIEHAGTDLESCVAWLLDNPNPGQPASLPTGGAVATNSLQQDPFASFLPAASGPGTRAASSSADQTSSQPTPPAKQAAMDDWADFGAFESASAPAPTAAAAPSDMLAMMGALGVAASSSPTPVQPQQHQQQQLQQQKQQAPPDLVQKYSNLPERPPVPLSAVISTNGNSDDPLHSAHVSGPDPFATPAAPEMQNPPSAQPEKKDPLADLFADLDPLGKKS</sequence>
<evidence type="ECO:0000259" key="8">
    <source>
        <dbReference type="PROSITE" id="PS50115"/>
    </source>
</evidence>
<feature type="compositionally biased region" description="Low complexity" evidence="6">
    <location>
        <begin position="220"/>
        <end position="240"/>
    </location>
</feature>
<evidence type="ECO:0000256" key="5">
    <source>
        <dbReference type="PROSITE-ProRule" id="PRU00288"/>
    </source>
</evidence>
<feature type="region of interest" description="Disordered" evidence="6">
    <location>
        <begin position="308"/>
        <end position="340"/>
    </location>
</feature>
<evidence type="ECO:0000313" key="10">
    <source>
        <dbReference type="Proteomes" id="UP000324585"/>
    </source>
</evidence>
<evidence type="ECO:0000256" key="3">
    <source>
        <dbReference type="ARBA" id="ARBA00022771"/>
    </source>
</evidence>
<dbReference type="InterPro" id="IPR051718">
    <property type="entry name" value="ARF_GTPase-activating"/>
</dbReference>
<protein>
    <submittedName>
        <fullName evidence="9">Putative ADP-ribosylation factor GTPase-activating protein AGD5</fullName>
    </submittedName>
</protein>
<keyword evidence="4" id="KW-0862">Zinc</keyword>
<dbReference type="GO" id="GO:0008270">
    <property type="term" value="F:zinc ion binding"/>
    <property type="evidence" value="ECO:0007669"/>
    <property type="project" value="UniProtKB-KW"/>
</dbReference>
<name>A0A5J4YLH9_PORPP</name>
<evidence type="ECO:0000259" key="7">
    <source>
        <dbReference type="PROSITE" id="PS50030"/>
    </source>
</evidence>
<dbReference type="OMA" id="SNQFGTM"/>
<feature type="compositionally biased region" description="Polar residues" evidence="6">
    <location>
        <begin position="205"/>
        <end position="218"/>
    </location>
</feature>
<dbReference type="GO" id="GO:0005096">
    <property type="term" value="F:GTPase activator activity"/>
    <property type="evidence" value="ECO:0007669"/>
    <property type="project" value="UniProtKB-KW"/>
</dbReference>
<keyword evidence="3 5" id="KW-0863">Zinc-finger</keyword>
<dbReference type="InterPro" id="IPR038508">
    <property type="entry name" value="ArfGAP_dom_sf"/>
</dbReference>
<dbReference type="SUPFAM" id="SSF57863">
    <property type="entry name" value="ArfGap/RecO-like zinc finger"/>
    <property type="match status" value="1"/>
</dbReference>
<dbReference type="SMART" id="SM00105">
    <property type="entry name" value="ArfGap"/>
    <property type="match status" value="1"/>
</dbReference>
<dbReference type="PRINTS" id="PR00405">
    <property type="entry name" value="REVINTRACTNG"/>
</dbReference>
<feature type="domain" description="UBA" evidence="7">
    <location>
        <begin position="240"/>
        <end position="282"/>
    </location>
</feature>
<organism evidence="9 10">
    <name type="scientific">Porphyridium purpureum</name>
    <name type="common">Red alga</name>
    <name type="synonym">Porphyridium cruentum</name>
    <dbReference type="NCBI Taxonomy" id="35688"/>
    <lineage>
        <taxon>Eukaryota</taxon>
        <taxon>Rhodophyta</taxon>
        <taxon>Bangiophyceae</taxon>
        <taxon>Porphyridiales</taxon>
        <taxon>Porphyridiaceae</taxon>
        <taxon>Porphyridium</taxon>
    </lineage>
</organism>
<dbReference type="InterPro" id="IPR009060">
    <property type="entry name" value="UBA-like_sf"/>
</dbReference>
<keyword evidence="2" id="KW-0479">Metal-binding</keyword>
<comment type="caution">
    <text evidence="9">The sequence shown here is derived from an EMBL/GenBank/DDBJ whole genome shotgun (WGS) entry which is preliminary data.</text>
</comment>
<evidence type="ECO:0000256" key="2">
    <source>
        <dbReference type="ARBA" id="ARBA00022723"/>
    </source>
</evidence>
<dbReference type="GO" id="GO:0005737">
    <property type="term" value="C:cytoplasm"/>
    <property type="evidence" value="ECO:0007669"/>
    <property type="project" value="TreeGrafter"/>
</dbReference>
<dbReference type="Gene3D" id="1.10.220.150">
    <property type="entry name" value="Arf GTPase activating protein"/>
    <property type="match status" value="1"/>
</dbReference>
<feature type="domain" description="Arf-GAP" evidence="8">
    <location>
        <begin position="47"/>
        <end position="168"/>
    </location>
</feature>
<accession>A0A5J4YLH9</accession>
<feature type="compositionally biased region" description="Low complexity" evidence="6">
    <location>
        <begin position="321"/>
        <end position="332"/>
    </location>
</feature>
<reference evidence="10" key="1">
    <citation type="journal article" date="2019" name="Nat. Commun.">
        <title>Expansion of phycobilisome linker gene families in mesophilic red algae.</title>
        <authorList>
            <person name="Lee J."/>
            <person name="Kim D."/>
            <person name="Bhattacharya D."/>
            <person name="Yoon H.S."/>
        </authorList>
    </citation>
    <scope>NUCLEOTIDE SEQUENCE [LARGE SCALE GENOMIC DNA]</scope>
    <source>
        <strain evidence="10">CCMP 1328</strain>
    </source>
</reference>